<dbReference type="AlphaFoldDB" id="A0A175W8J4"/>
<keyword evidence="9" id="KW-1185">Reference proteome</keyword>
<dbReference type="OrthoDB" id="205794at2759"/>
<evidence type="ECO:0000256" key="3">
    <source>
        <dbReference type="ARBA" id="ARBA00022664"/>
    </source>
</evidence>
<dbReference type="GO" id="GO:0006397">
    <property type="term" value="P:mRNA processing"/>
    <property type="evidence" value="ECO:0007669"/>
    <property type="project" value="UniProtKB-KW"/>
</dbReference>
<protein>
    <submittedName>
        <fullName evidence="8">Pre-mRNA-splicing factor SPF27</fullName>
    </submittedName>
</protein>
<dbReference type="Proteomes" id="UP000078237">
    <property type="component" value="Unassembled WGS sequence"/>
</dbReference>
<keyword evidence="5" id="KW-0508">mRNA splicing</keyword>
<comment type="subcellular location">
    <subcellularLocation>
        <location evidence="1">Nucleus</location>
    </subcellularLocation>
</comment>
<proteinExistence type="inferred from homology"/>
<reference evidence="8 9" key="1">
    <citation type="journal article" date="2016" name="Genome Announc.">
        <title>Genome Sequence of Madurella mycetomatis mm55, Isolated from a Human Mycetoma Case in Sudan.</title>
        <authorList>
            <person name="Smit S."/>
            <person name="Derks M.F."/>
            <person name="Bervoets S."/>
            <person name="Fahal A."/>
            <person name="van Leeuwen W."/>
            <person name="van Belkum A."/>
            <person name="van de Sande W.W."/>
        </authorList>
    </citation>
    <scope>NUCLEOTIDE SEQUENCE [LARGE SCALE GENOMIC DNA]</scope>
    <source>
        <strain evidence="9">mm55</strain>
    </source>
</reference>
<accession>A0A175W8J4</accession>
<dbReference type="GO" id="GO:0071011">
    <property type="term" value="C:precatalytic spliceosome"/>
    <property type="evidence" value="ECO:0007669"/>
    <property type="project" value="TreeGrafter"/>
</dbReference>
<evidence type="ECO:0000256" key="4">
    <source>
        <dbReference type="ARBA" id="ARBA00022728"/>
    </source>
</evidence>
<evidence type="ECO:0000256" key="2">
    <source>
        <dbReference type="ARBA" id="ARBA00010788"/>
    </source>
</evidence>
<dbReference type="PANTHER" id="PTHR13296:SF0">
    <property type="entry name" value="PRE-MRNA-SPLICING FACTOR SPF27"/>
    <property type="match status" value="1"/>
</dbReference>
<name>A0A175W8J4_9PEZI</name>
<keyword evidence="7" id="KW-0175">Coiled coil</keyword>
<feature type="coiled-coil region" evidence="7">
    <location>
        <begin position="148"/>
        <end position="221"/>
    </location>
</feature>
<dbReference type="GO" id="GO:0071013">
    <property type="term" value="C:catalytic step 2 spliceosome"/>
    <property type="evidence" value="ECO:0007669"/>
    <property type="project" value="TreeGrafter"/>
</dbReference>
<evidence type="ECO:0000313" key="8">
    <source>
        <dbReference type="EMBL" id="KXX79304.1"/>
    </source>
</evidence>
<dbReference type="STRING" id="100816.A0A175W8J4"/>
<dbReference type="InterPro" id="IPR008409">
    <property type="entry name" value="SPF27"/>
</dbReference>
<dbReference type="VEuPathDB" id="FungiDB:MMYC01_203257"/>
<organism evidence="8 9">
    <name type="scientific">Madurella mycetomatis</name>
    <dbReference type="NCBI Taxonomy" id="100816"/>
    <lineage>
        <taxon>Eukaryota</taxon>
        <taxon>Fungi</taxon>
        <taxon>Dikarya</taxon>
        <taxon>Ascomycota</taxon>
        <taxon>Pezizomycotina</taxon>
        <taxon>Sordariomycetes</taxon>
        <taxon>Sordariomycetidae</taxon>
        <taxon>Sordariales</taxon>
        <taxon>Sordariales incertae sedis</taxon>
        <taxon>Madurella</taxon>
    </lineage>
</organism>
<evidence type="ECO:0000256" key="6">
    <source>
        <dbReference type="ARBA" id="ARBA00023242"/>
    </source>
</evidence>
<dbReference type="PANTHER" id="PTHR13296">
    <property type="entry name" value="BCAS2 PROTEIN"/>
    <property type="match status" value="1"/>
</dbReference>
<evidence type="ECO:0000256" key="7">
    <source>
        <dbReference type="SAM" id="Coils"/>
    </source>
</evidence>
<keyword evidence="6" id="KW-0539">Nucleus</keyword>
<dbReference type="Pfam" id="PF05700">
    <property type="entry name" value="BCAS2"/>
    <property type="match status" value="1"/>
</dbReference>
<sequence length="226" mass="24671">MPSITTVHESLPYIDTEPTPAERAAAEALIAAERALVPDDPHHALLPPPPPTESESTFLTPLLKSELTRIASSPDPSQSRLGALDLARYEALDPPAPESLSAVSAPEASRLLQQSLARAYASQAYVSSRRAHLALLDSYGKNAWLVGNYHLEGELKALEAELAETRRAIDVLTLQRKDAQDQASPEITGLEETWKRGVGRVLETEAAAEGLRREILELRRRMAAEE</sequence>
<dbReference type="GO" id="GO:0008380">
    <property type="term" value="P:RNA splicing"/>
    <property type="evidence" value="ECO:0007669"/>
    <property type="project" value="UniProtKB-KW"/>
</dbReference>
<dbReference type="EMBL" id="LCTW02000091">
    <property type="protein sequence ID" value="KXX79304.1"/>
    <property type="molecule type" value="Genomic_DNA"/>
</dbReference>
<comment type="caution">
    <text evidence="8">The sequence shown here is derived from an EMBL/GenBank/DDBJ whole genome shotgun (WGS) entry which is preliminary data.</text>
</comment>
<evidence type="ECO:0000256" key="5">
    <source>
        <dbReference type="ARBA" id="ARBA00023187"/>
    </source>
</evidence>
<evidence type="ECO:0000256" key="1">
    <source>
        <dbReference type="ARBA" id="ARBA00004123"/>
    </source>
</evidence>
<gene>
    <name evidence="8" type="ORF">MMYC01_203257</name>
</gene>
<evidence type="ECO:0000313" key="9">
    <source>
        <dbReference type="Proteomes" id="UP000078237"/>
    </source>
</evidence>
<comment type="similarity">
    <text evidence="2">Belongs to the SPF27 family.</text>
</comment>
<keyword evidence="3" id="KW-0507">mRNA processing</keyword>
<dbReference type="GO" id="GO:0000974">
    <property type="term" value="C:Prp19 complex"/>
    <property type="evidence" value="ECO:0007669"/>
    <property type="project" value="TreeGrafter"/>
</dbReference>
<keyword evidence="4" id="KW-0747">Spliceosome</keyword>